<dbReference type="PANTHER" id="PTHR12260">
    <property type="entry name" value="DAMAGE-CONTROL PHOSPHATASE ARMT1"/>
    <property type="match status" value="1"/>
</dbReference>
<reference evidence="9 10" key="1">
    <citation type="submission" date="2017-10" db="EMBL/GenBank/DDBJ databases">
        <title>Draft genome of Longibacter Salinarum.</title>
        <authorList>
            <person name="Goh K.M."/>
            <person name="Shamsir M.S."/>
            <person name="Lim S.W."/>
        </authorList>
    </citation>
    <scope>NUCLEOTIDE SEQUENCE [LARGE SCALE GENOMIC DNA]</scope>
    <source>
        <strain evidence="9 10">KCTC 52045</strain>
    </source>
</reference>
<dbReference type="Gene3D" id="3.40.50.10880">
    <property type="entry name" value="Uncharacterised protein PF01937, DUF89, domain 3"/>
    <property type="match status" value="1"/>
</dbReference>
<dbReference type="OrthoDB" id="146189at2"/>
<sequence length="437" mass="48728">MDHARISRVVLSRRSQTIQNPLRFPLPVSADGRSSIAPPAPLRGIDNSSFAHFSIVKRLPEILRRVLHDNTFPPGVEESLMRLHAEIPGTPLHPIDEKGAPDLDAWAAHIDNLDGENWLEVPWFFAETYFYRRIVAATGYLTKPLHHVDPFSYQKSAGLRTNRASIRRFARVVEDALRERPLTQEAMGALLAQSLWGNRADLSLWAADDDDRGPLDQSDDHLFVDDRDRTARLLRNHAPDARLLFVADNAGLELVGDLCLIDGLLTGGIASQVRIHVKSHPTFVSDAVHADVGATITFLRDSINRHAQKLGGRLQEHVDAGRIAVEDDFYWTSPLPLWEMPARISEMMREHDLTILKGDANYRRMLGDRHWPYTTPTEVATSYLPAPTLALRTMKAEVAVGLSQNDMNRAALSGQNWATSGEWGFVQLSSRGGSSSA</sequence>
<dbReference type="InterPro" id="IPR002791">
    <property type="entry name" value="ARMT1-like_metal-bd"/>
</dbReference>
<name>A0A2A8D395_9BACT</name>
<evidence type="ECO:0000256" key="3">
    <source>
        <dbReference type="ARBA" id="ARBA00009519"/>
    </source>
</evidence>
<dbReference type="PANTHER" id="PTHR12260:SF6">
    <property type="entry name" value="DAMAGE-CONTROL PHOSPHATASE ARMT1"/>
    <property type="match status" value="1"/>
</dbReference>
<dbReference type="InterPro" id="IPR039763">
    <property type="entry name" value="ARMT1"/>
</dbReference>
<dbReference type="SUPFAM" id="SSF111321">
    <property type="entry name" value="AF1104-like"/>
    <property type="match status" value="1"/>
</dbReference>
<organism evidence="9 10">
    <name type="scientific">Longibacter salinarum</name>
    <dbReference type="NCBI Taxonomy" id="1850348"/>
    <lineage>
        <taxon>Bacteria</taxon>
        <taxon>Pseudomonadati</taxon>
        <taxon>Rhodothermota</taxon>
        <taxon>Rhodothermia</taxon>
        <taxon>Rhodothermales</taxon>
        <taxon>Salisaetaceae</taxon>
        <taxon>Longibacter</taxon>
    </lineage>
</organism>
<keyword evidence="5" id="KW-0378">Hydrolase</keyword>
<dbReference type="Pfam" id="PF01937">
    <property type="entry name" value="ARMT1-like_dom"/>
    <property type="match status" value="1"/>
</dbReference>
<evidence type="ECO:0000256" key="7">
    <source>
        <dbReference type="ARBA" id="ARBA00048809"/>
    </source>
</evidence>
<dbReference type="GO" id="GO:0006974">
    <property type="term" value="P:DNA damage response"/>
    <property type="evidence" value="ECO:0007669"/>
    <property type="project" value="TreeGrafter"/>
</dbReference>
<evidence type="ECO:0000313" key="10">
    <source>
        <dbReference type="Proteomes" id="UP000220102"/>
    </source>
</evidence>
<evidence type="ECO:0000256" key="6">
    <source>
        <dbReference type="ARBA" id="ARBA00023211"/>
    </source>
</evidence>
<keyword evidence="10" id="KW-1185">Reference proteome</keyword>
<evidence type="ECO:0000256" key="4">
    <source>
        <dbReference type="ARBA" id="ARBA00022723"/>
    </source>
</evidence>
<comment type="cofactor">
    <cofactor evidence="2">
        <name>Mn(2+)</name>
        <dbReference type="ChEBI" id="CHEBI:29035"/>
    </cofactor>
</comment>
<evidence type="ECO:0000256" key="1">
    <source>
        <dbReference type="ARBA" id="ARBA00001326"/>
    </source>
</evidence>
<accession>A0A2A8D395</accession>
<keyword evidence="4" id="KW-0479">Metal-binding</keyword>
<dbReference type="GO" id="GO:0046872">
    <property type="term" value="F:metal ion binding"/>
    <property type="evidence" value="ECO:0007669"/>
    <property type="project" value="UniProtKB-KW"/>
</dbReference>
<dbReference type="Proteomes" id="UP000220102">
    <property type="component" value="Unassembled WGS sequence"/>
</dbReference>
<comment type="caution">
    <text evidence="9">The sequence shown here is derived from an EMBL/GenBank/DDBJ whole genome shotgun (WGS) entry which is preliminary data.</text>
</comment>
<dbReference type="EMBL" id="PDEQ01000001">
    <property type="protein sequence ID" value="PEN15287.1"/>
    <property type="molecule type" value="Genomic_DNA"/>
</dbReference>
<dbReference type="InterPro" id="IPR036075">
    <property type="entry name" value="ARMT-1-like_metal-bd_sf"/>
</dbReference>
<proteinExistence type="inferred from homology"/>
<evidence type="ECO:0000259" key="8">
    <source>
        <dbReference type="Pfam" id="PF01937"/>
    </source>
</evidence>
<feature type="domain" description="Damage-control phosphatase ARMT1-like metal-binding" evidence="8">
    <location>
        <begin position="55"/>
        <end position="405"/>
    </location>
</feature>
<evidence type="ECO:0000256" key="2">
    <source>
        <dbReference type="ARBA" id="ARBA00001936"/>
    </source>
</evidence>
<comment type="similarity">
    <text evidence="3">Belongs to the damage-control phosphatase family. Sugar phosphate phosphatase III subfamily.</text>
</comment>
<evidence type="ECO:0000313" key="9">
    <source>
        <dbReference type="EMBL" id="PEN15287.1"/>
    </source>
</evidence>
<keyword evidence="6" id="KW-0464">Manganese</keyword>
<comment type="catalytic activity">
    <reaction evidence="1">
        <text>beta-D-fructose 1-phosphate + H2O = D-fructose + phosphate</text>
        <dbReference type="Rhea" id="RHEA:35603"/>
        <dbReference type="ChEBI" id="CHEBI:15377"/>
        <dbReference type="ChEBI" id="CHEBI:37721"/>
        <dbReference type="ChEBI" id="CHEBI:43474"/>
        <dbReference type="ChEBI" id="CHEBI:138881"/>
    </reaction>
</comment>
<protein>
    <recommendedName>
        <fullName evidence="8">Damage-control phosphatase ARMT1-like metal-binding domain-containing protein</fullName>
    </recommendedName>
</protein>
<evidence type="ECO:0000256" key="5">
    <source>
        <dbReference type="ARBA" id="ARBA00022801"/>
    </source>
</evidence>
<dbReference type="AlphaFoldDB" id="A0A2A8D395"/>
<dbReference type="GO" id="GO:0016791">
    <property type="term" value="F:phosphatase activity"/>
    <property type="evidence" value="ECO:0007669"/>
    <property type="project" value="TreeGrafter"/>
</dbReference>
<dbReference type="Gene3D" id="1.20.930.60">
    <property type="match status" value="1"/>
</dbReference>
<gene>
    <name evidence="9" type="ORF">CRI94_03130</name>
</gene>
<comment type="catalytic activity">
    <reaction evidence="7">
        <text>beta-D-fructose 6-phosphate = dihydroxyacetone + D-glyceraldehyde 3-phosphate</text>
        <dbReference type="Rhea" id="RHEA:28002"/>
        <dbReference type="ChEBI" id="CHEBI:16016"/>
        <dbReference type="ChEBI" id="CHEBI:57634"/>
        <dbReference type="ChEBI" id="CHEBI:59776"/>
    </reaction>
</comment>